<evidence type="ECO:0000256" key="1">
    <source>
        <dbReference type="SAM" id="MobiDB-lite"/>
    </source>
</evidence>
<feature type="compositionally biased region" description="Polar residues" evidence="1">
    <location>
        <begin position="1192"/>
        <end position="1211"/>
    </location>
</feature>
<feature type="region of interest" description="Disordered" evidence="1">
    <location>
        <begin position="222"/>
        <end position="241"/>
    </location>
</feature>
<feature type="region of interest" description="Disordered" evidence="1">
    <location>
        <begin position="1233"/>
        <end position="1338"/>
    </location>
</feature>
<dbReference type="Proteomes" id="UP001054837">
    <property type="component" value="Unassembled WGS sequence"/>
</dbReference>
<dbReference type="Pfam" id="PF23328">
    <property type="entry name" value="Sha_B_N"/>
    <property type="match status" value="1"/>
</dbReference>
<feature type="compositionally biased region" description="Low complexity" evidence="1">
    <location>
        <begin position="694"/>
        <end position="710"/>
    </location>
</feature>
<feature type="compositionally biased region" description="Acidic residues" evidence="1">
    <location>
        <begin position="715"/>
        <end position="741"/>
    </location>
</feature>
<gene>
    <name evidence="5" type="primary">AVEN_223500_1</name>
    <name evidence="5" type="ORF">CDAR_397921</name>
</gene>
<evidence type="ECO:0000256" key="2">
    <source>
        <dbReference type="SAM" id="Phobius"/>
    </source>
</evidence>
<keyword evidence="3" id="KW-0732">Signal</keyword>
<feature type="compositionally biased region" description="Low complexity" evidence="1">
    <location>
        <begin position="617"/>
        <end position="633"/>
    </location>
</feature>
<evidence type="ECO:0000256" key="3">
    <source>
        <dbReference type="SAM" id="SignalP"/>
    </source>
</evidence>
<feature type="compositionally biased region" description="Basic and acidic residues" evidence="1">
    <location>
        <begin position="857"/>
        <end position="872"/>
    </location>
</feature>
<feature type="region of interest" description="Disordered" evidence="1">
    <location>
        <begin position="290"/>
        <end position="318"/>
    </location>
</feature>
<feature type="compositionally biased region" description="Polar residues" evidence="1">
    <location>
        <begin position="1299"/>
        <end position="1308"/>
    </location>
</feature>
<comment type="caution">
    <text evidence="5">The sequence shown here is derived from an EMBL/GenBank/DDBJ whole genome shotgun (WGS) entry which is preliminary data.</text>
</comment>
<feature type="compositionally biased region" description="Polar residues" evidence="1">
    <location>
        <begin position="1020"/>
        <end position="1042"/>
    </location>
</feature>
<dbReference type="PANTHER" id="PTHR39387:SF1">
    <property type="entry name" value="SHAVENOID, ISOFORM B"/>
    <property type="match status" value="1"/>
</dbReference>
<feature type="compositionally biased region" description="Basic and acidic residues" evidence="1">
    <location>
        <begin position="634"/>
        <end position="653"/>
    </location>
</feature>
<evidence type="ECO:0000313" key="6">
    <source>
        <dbReference type="Proteomes" id="UP001054837"/>
    </source>
</evidence>
<protein>
    <recommendedName>
        <fullName evidence="4">Shavenoid isoform B-like N-terminal domain-containing protein</fullName>
    </recommendedName>
</protein>
<feature type="region of interest" description="Disordered" evidence="1">
    <location>
        <begin position="515"/>
        <end position="750"/>
    </location>
</feature>
<feature type="compositionally biased region" description="Basic residues" evidence="1">
    <location>
        <begin position="1168"/>
        <end position="1183"/>
    </location>
</feature>
<keyword evidence="2" id="KW-0472">Membrane</keyword>
<feature type="region of interest" description="Disordered" evidence="1">
    <location>
        <begin position="976"/>
        <end position="1060"/>
    </location>
</feature>
<feature type="region of interest" description="Disordered" evidence="1">
    <location>
        <begin position="411"/>
        <end position="465"/>
    </location>
</feature>
<organism evidence="5 6">
    <name type="scientific">Caerostris darwini</name>
    <dbReference type="NCBI Taxonomy" id="1538125"/>
    <lineage>
        <taxon>Eukaryota</taxon>
        <taxon>Metazoa</taxon>
        <taxon>Ecdysozoa</taxon>
        <taxon>Arthropoda</taxon>
        <taxon>Chelicerata</taxon>
        <taxon>Arachnida</taxon>
        <taxon>Araneae</taxon>
        <taxon>Araneomorphae</taxon>
        <taxon>Entelegynae</taxon>
        <taxon>Araneoidea</taxon>
        <taxon>Araneidae</taxon>
        <taxon>Caerostris</taxon>
    </lineage>
</organism>
<name>A0AAV4MNY0_9ARAC</name>
<feature type="domain" description="Shavenoid isoform B-like N-terminal" evidence="4">
    <location>
        <begin position="21"/>
        <end position="80"/>
    </location>
</feature>
<feature type="transmembrane region" description="Helical" evidence="2">
    <location>
        <begin position="189"/>
        <end position="211"/>
    </location>
</feature>
<evidence type="ECO:0000313" key="5">
    <source>
        <dbReference type="EMBL" id="GIX73716.1"/>
    </source>
</evidence>
<keyword evidence="6" id="KW-1185">Reference proteome</keyword>
<reference evidence="5 6" key="1">
    <citation type="submission" date="2021-06" db="EMBL/GenBank/DDBJ databases">
        <title>Caerostris darwini draft genome.</title>
        <authorList>
            <person name="Kono N."/>
            <person name="Arakawa K."/>
        </authorList>
    </citation>
    <scope>NUCLEOTIDE SEQUENCE [LARGE SCALE GENOMIC DNA]</scope>
</reference>
<feature type="chain" id="PRO_5043394228" description="Shavenoid isoform B-like N-terminal domain-containing protein" evidence="3">
    <location>
        <begin position="18"/>
        <end position="1377"/>
    </location>
</feature>
<dbReference type="GO" id="GO:0005938">
    <property type="term" value="C:cell cortex"/>
    <property type="evidence" value="ECO:0007669"/>
    <property type="project" value="TreeGrafter"/>
</dbReference>
<evidence type="ECO:0000259" key="4">
    <source>
        <dbReference type="Pfam" id="PF23328"/>
    </source>
</evidence>
<feature type="compositionally biased region" description="Low complexity" evidence="1">
    <location>
        <begin position="1144"/>
        <end position="1162"/>
    </location>
</feature>
<feature type="compositionally biased region" description="Basic residues" evidence="1">
    <location>
        <begin position="841"/>
        <end position="856"/>
    </location>
</feature>
<dbReference type="PANTHER" id="PTHR39387">
    <property type="entry name" value="SHAVENOID, ISOFORM B"/>
    <property type="match status" value="1"/>
</dbReference>
<feature type="compositionally biased region" description="Polar residues" evidence="1">
    <location>
        <begin position="656"/>
        <end position="672"/>
    </location>
</feature>
<dbReference type="InterPro" id="IPR057507">
    <property type="entry name" value="Sha_B-like_N"/>
</dbReference>
<keyword evidence="2" id="KW-0812">Transmembrane</keyword>
<feature type="region of interest" description="Disordered" evidence="1">
    <location>
        <begin position="264"/>
        <end position="283"/>
    </location>
</feature>
<accession>A0AAV4MNY0</accession>
<feature type="signal peptide" evidence="3">
    <location>
        <begin position="1"/>
        <end position="17"/>
    </location>
</feature>
<feature type="compositionally biased region" description="Low complexity" evidence="1">
    <location>
        <begin position="1326"/>
        <end position="1335"/>
    </location>
</feature>
<keyword evidence="2" id="KW-1133">Transmembrane helix</keyword>
<feature type="region of interest" description="Disordered" evidence="1">
    <location>
        <begin position="1140"/>
        <end position="1211"/>
    </location>
</feature>
<feature type="compositionally biased region" description="Low complexity" evidence="1">
    <location>
        <begin position="264"/>
        <end position="273"/>
    </location>
</feature>
<feature type="compositionally biased region" description="Polar residues" evidence="1">
    <location>
        <begin position="818"/>
        <end position="827"/>
    </location>
</feature>
<feature type="compositionally biased region" description="Basic residues" evidence="1">
    <location>
        <begin position="1282"/>
        <end position="1294"/>
    </location>
</feature>
<proteinExistence type="predicted"/>
<feature type="compositionally biased region" description="Acidic residues" evidence="1">
    <location>
        <begin position="988"/>
        <end position="997"/>
    </location>
</feature>
<sequence>MYFTILILLCTFGLVSLETIGHVTRDYFGDIFTLEDCDPNDLCNKDGRRAALIPGESCRCQCAPSHYVFREDIKQCIKDIGGITRLSSSKHLSCNVKASLLMTSHGFQPIRTPSQIFGVYYDGNKTFLQWLGNDDDRRRLQHHLVLIRLFCESETSSGGTFEPCAALRIGWAPGLEPEFADQPTNKNNFIIIGFSIGILGLIYVGAILIYLKVRKNRREAARQGLAPSHSSIEAVDEDTSPSTQLRNAYINNLVQEAEFTTKSSIKGSSSHSATTEHDLSSLDNNYRQLDSSTSYDTKHTKNSLAESSKGCSEDPNEIISPPSQDFFIRIRGMIAAAKNRLNSFRYRPTLLVIPEDDYFYQDFKERDIDGSNNRKSSFRKFSRKVSTPAVTKKIESFHGSNLGAAMLEAKLAPPLPPPRNSKSKSKKRAPSPPSGDKDYCRESPSPVSLKELGGSLDRKKRKVSSSQSAESYSKFDLFRLDLYEKINRISNGDEIILEMSSGKKFKDDLDVVSSSTSQERNIGSKESCCSTLEHPSGHQDAKISRRQLLYKLQETETISDSEEEKPYVEKHVKAKRSKSKGDRIADDDSLPSSRPGSRVEKRDEVNENSACNSRPGTAMSNSSANTTSSQPSTMKEKLKNEEATLLDTERDYLSDGSETSEGSLSGDSLNSSFRKHVKPTPSVKSKNSLKSSEDISMISGSSVITSSTAIKEIENYDDDDDDDDDDNDDDDDETDEVTTQDDDSRLSTDLDVEMYSLDESEHPSLEEYLQLSSQVAKKLSERTVPAFSNDSPKEKNMISQFMKEFKTTIGRLKEDSKPSSARTSSPGADNWTLKKEEKKTKVARKVSIFKRNPLKGRKNEEPLVTEESDKSAYFDNTNASETDETSSRSSTSSMSGRKGQRYKNKTPEIVPATKVGEKTIISITNNQNGIEPRENSRYAPVSKMSLPRGKAVTPPLPPPKPQLDQLKFKNMSSFKPDAFQHNTHSVSEDEITDDSETPEVLKNALNKRSKSSGRFVRTPSIESDSISVANSDMTEDSLNTPIPQGDSGDETREDISEDENGPIDRCLAQLADSVIQPPDDCSLNRYLSQLGNVLANRDETQLDECLSKLASNMNGNRATKGFNLSQHLTLCAWEHVCVDKGSDRSTPTSDRSSTTSRGSRSSQENLRKKTLTKSKHHHHHHHRTTECKHNNADITQVNPTSIENGSHSTNGRIFTNGNGVFSTHMLMEKAIQKGLHKGKHPIPSTSEEDECGRASSLGSTRELETPVPETTSDPGSADLERPRKKRPLFRRSKKGLNGTCRQHIQSNKLGKKDSGVQRKGGFQARSSCTPRSSSSDVTVIQLEGNPSEHVTNVDSSNTFVTLINVDSSDCSNSAEEK</sequence>
<feature type="region of interest" description="Disordered" evidence="1">
    <location>
        <begin position="809"/>
        <end position="963"/>
    </location>
</feature>
<dbReference type="EMBL" id="BPLQ01000641">
    <property type="protein sequence ID" value="GIX73716.1"/>
    <property type="molecule type" value="Genomic_DNA"/>
</dbReference>